<dbReference type="InterPro" id="IPR011006">
    <property type="entry name" value="CheY-like_superfamily"/>
</dbReference>
<dbReference type="PROSITE" id="PS50110">
    <property type="entry name" value="RESPONSE_REGULATORY"/>
    <property type="match status" value="1"/>
</dbReference>
<dbReference type="Pfam" id="PF00072">
    <property type="entry name" value="Response_reg"/>
    <property type="match status" value="1"/>
</dbReference>
<accession>A0A2R8BQF3</accession>
<dbReference type="Proteomes" id="UP000244912">
    <property type="component" value="Unassembled WGS sequence"/>
</dbReference>
<dbReference type="PANTHER" id="PTHR44591:SF14">
    <property type="entry name" value="PROTEIN PILG"/>
    <property type="match status" value="1"/>
</dbReference>
<gene>
    <name evidence="5" type="primary">pdtaR_1</name>
    <name evidence="5" type="ORF">PAA8504_00146</name>
</gene>
<organism evidence="5 6">
    <name type="scientific">Palleronia abyssalis</name>
    <dbReference type="NCBI Taxonomy" id="1501240"/>
    <lineage>
        <taxon>Bacteria</taxon>
        <taxon>Pseudomonadati</taxon>
        <taxon>Pseudomonadota</taxon>
        <taxon>Alphaproteobacteria</taxon>
        <taxon>Rhodobacterales</taxon>
        <taxon>Roseobacteraceae</taxon>
        <taxon>Palleronia</taxon>
    </lineage>
</organism>
<dbReference type="InterPro" id="IPR050595">
    <property type="entry name" value="Bact_response_regulator"/>
</dbReference>
<feature type="modified residue" description="4-aspartylphosphate" evidence="3">
    <location>
        <position position="55"/>
    </location>
</feature>
<dbReference type="InterPro" id="IPR001789">
    <property type="entry name" value="Sig_transdc_resp-reg_receiver"/>
</dbReference>
<proteinExistence type="predicted"/>
<evidence type="ECO:0000256" key="2">
    <source>
        <dbReference type="ARBA" id="ARBA00023012"/>
    </source>
</evidence>
<reference evidence="5 6" key="1">
    <citation type="submission" date="2018-03" db="EMBL/GenBank/DDBJ databases">
        <authorList>
            <person name="Keele B.F."/>
        </authorList>
    </citation>
    <scope>NUCLEOTIDE SEQUENCE [LARGE SCALE GENOMIC DNA]</scope>
    <source>
        <strain evidence="5 6">CECT 8504</strain>
    </source>
</reference>
<dbReference type="GO" id="GO:0000160">
    <property type="term" value="P:phosphorelay signal transduction system"/>
    <property type="evidence" value="ECO:0007669"/>
    <property type="project" value="UniProtKB-KW"/>
</dbReference>
<evidence type="ECO:0000256" key="1">
    <source>
        <dbReference type="ARBA" id="ARBA00022553"/>
    </source>
</evidence>
<keyword evidence="2" id="KW-0902">Two-component regulatory system</keyword>
<sequence length="120" mass="13264">MQGKRILLVEDDTLIAMDIAMSLQDQGYTVSGPVRNEAEAFDLLTRETPDIAILDVHLGRDTDSFGIAKELRHRNIPLFFLTGYSEATIDVPDTLVGTTRLGKPVATKHLLRTIEAELAD</sequence>
<keyword evidence="6" id="KW-1185">Reference proteome</keyword>
<dbReference type="EMBL" id="ONZF01000001">
    <property type="protein sequence ID" value="SPJ22355.1"/>
    <property type="molecule type" value="Genomic_DNA"/>
</dbReference>
<dbReference type="Gene3D" id="3.40.50.2300">
    <property type="match status" value="1"/>
</dbReference>
<protein>
    <submittedName>
        <fullName evidence="5">Putative transcriptional regulatory protein pdtaR</fullName>
    </submittedName>
</protein>
<evidence type="ECO:0000259" key="4">
    <source>
        <dbReference type="PROSITE" id="PS50110"/>
    </source>
</evidence>
<evidence type="ECO:0000313" key="5">
    <source>
        <dbReference type="EMBL" id="SPJ22355.1"/>
    </source>
</evidence>
<feature type="domain" description="Response regulatory" evidence="4">
    <location>
        <begin position="5"/>
        <end position="118"/>
    </location>
</feature>
<dbReference type="SMART" id="SM00448">
    <property type="entry name" value="REC"/>
    <property type="match status" value="1"/>
</dbReference>
<name>A0A2R8BQF3_9RHOB</name>
<dbReference type="PANTHER" id="PTHR44591">
    <property type="entry name" value="STRESS RESPONSE REGULATOR PROTEIN 1"/>
    <property type="match status" value="1"/>
</dbReference>
<evidence type="ECO:0000313" key="6">
    <source>
        <dbReference type="Proteomes" id="UP000244912"/>
    </source>
</evidence>
<dbReference type="AlphaFoldDB" id="A0A2R8BQF3"/>
<keyword evidence="1 3" id="KW-0597">Phosphoprotein</keyword>
<evidence type="ECO:0000256" key="3">
    <source>
        <dbReference type="PROSITE-ProRule" id="PRU00169"/>
    </source>
</evidence>
<dbReference type="SUPFAM" id="SSF52172">
    <property type="entry name" value="CheY-like"/>
    <property type="match status" value="1"/>
</dbReference>